<dbReference type="Proteomes" id="UP000886749">
    <property type="component" value="Unassembled WGS sequence"/>
</dbReference>
<dbReference type="Gene3D" id="2.60.40.2000">
    <property type="match status" value="1"/>
</dbReference>
<dbReference type="EMBL" id="DVGY01000182">
    <property type="protein sequence ID" value="HIR41726.1"/>
    <property type="molecule type" value="Genomic_DNA"/>
</dbReference>
<reference evidence="1" key="2">
    <citation type="journal article" date="2021" name="PeerJ">
        <title>Extensive microbial diversity within the chicken gut microbiome revealed by metagenomics and culture.</title>
        <authorList>
            <person name="Gilroy R."/>
            <person name="Ravi A."/>
            <person name="Getino M."/>
            <person name="Pursley I."/>
            <person name="Horton D.L."/>
            <person name="Alikhan N.F."/>
            <person name="Baker D."/>
            <person name="Gharbi K."/>
            <person name="Hall N."/>
            <person name="Watson M."/>
            <person name="Adriaenssens E.M."/>
            <person name="Foster-Nyarko E."/>
            <person name="Jarju S."/>
            <person name="Secka A."/>
            <person name="Antonio M."/>
            <person name="Oren A."/>
            <person name="Chaudhuri R.R."/>
            <person name="La Ragione R."/>
            <person name="Hildebrand F."/>
            <person name="Pallen M.J."/>
        </authorList>
    </citation>
    <scope>NUCLEOTIDE SEQUENCE</scope>
    <source>
        <strain evidence="1">CHK184-25365</strain>
    </source>
</reference>
<organism evidence="1 2">
    <name type="scientific">Candidatus Egerieicola pullicola</name>
    <dbReference type="NCBI Taxonomy" id="2840775"/>
    <lineage>
        <taxon>Bacteria</taxon>
        <taxon>Bacillati</taxon>
        <taxon>Bacillota</taxon>
        <taxon>Clostridia</taxon>
        <taxon>Eubacteriales</taxon>
        <taxon>Oscillospiraceae</taxon>
        <taxon>Oscillospiraceae incertae sedis</taxon>
        <taxon>Candidatus Egerieicola</taxon>
    </lineage>
</organism>
<dbReference type="AlphaFoldDB" id="A0A9D1AM50"/>
<dbReference type="InterPro" id="IPR038705">
    <property type="entry name" value="YabP_sf"/>
</dbReference>
<evidence type="ECO:0000313" key="2">
    <source>
        <dbReference type="Proteomes" id="UP000886749"/>
    </source>
</evidence>
<dbReference type="InterPro" id="IPR022476">
    <property type="entry name" value="Spore_YabP/YqfC"/>
</dbReference>
<sequence>MTEPKTMMPHQLILEEKSRLSLTGVTGILSFDEACAVVETTLGQLTVEGQHLHIQKSDVETGDLVMDGQVNALSYKPLKKGGDGLLTRLLK</sequence>
<accession>A0A9D1AM50</accession>
<protein>
    <submittedName>
        <fullName evidence="1">Sporulation protein</fullName>
    </submittedName>
</protein>
<dbReference type="Pfam" id="PF07873">
    <property type="entry name" value="YabP"/>
    <property type="match status" value="1"/>
</dbReference>
<evidence type="ECO:0000313" key="1">
    <source>
        <dbReference type="EMBL" id="HIR41726.1"/>
    </source>
</evidence>
<reference evidence="1" key="1">
    <citation type="submission" date="2020-10" db="EMBL/GenBank/DDBJ databases">
        <authorList>
            <person name="Gilroy R."/>
        </authorList>
    </citation>
    <scope>NUCLEOTIDE SEQUENCE</scope>
    <source>
        <strain evidence="1">CHK184-25365</strain>
    </source>
</reference>
<comment type="caution">
    <text evidence="1">The sequence shown here is derived from an EMBL/GenBank/DDBJ whole genome shotgun (WGS) entry which is preliminary data.</text>
</comment>
<gene>
    <name evidence="1" type="ORF">IAB36_07860</name>
</gene>
<name>A0A9D1AM50_9FIRM</name>
<proteinExistence type="predicted"/>